<dbReference type="GO" id="GO:0003677">
    <property type="term" value="F:DNA binding"/>
    <property type="evidence" value="ECO:0007669"/>
    <property type="project" value="UniProtKB-KW"/>
</dbReference>
<dbReference type="InterPro" id="IPR050707">
    <property type="entry name" value="HTH_MetabolicPath_Reg"/>
</dbReference>
<dbReference type="PANTHER" id="PTHR30136:SF24">
    <property type="entry name" value="HTH-TYPE TRANSCRIPTIONAL REPRESSOR ALLR"/>
    <property type="match status" value="1"/>
</dbReference>
<dbReference type="Gene3D" id="3.30.450.40">
    <property type="match status" value="1"/>
</dbReference>
<evidence type="ECO:0000259" key="5">
    <source>
        <dbReference type="PROSITE" id="PS51078"/>
    </source>
</evidence>
<dbReference type="InterPro" id="IPR036390">
    <property type="entry name" value="WH_DNA-bd_sf"/>
</dbReference>
<dbReference type="SUPFAM" id="SSF46785">
    <property type="entry name" value="Winged helix' DNA-binding domain"/>
    <property type="match status" value="1"/>
</dbReference>
<dbReference type="STRING" id="341036.SAMN05660649_03569"/>
<dbReference type="InterPro" id="IPR036388">
    <property type="entry name" value="WH-like_DNA-bd_sf"/>
</dbReference>
<protein>
    <submittedName>
        <fullName evidence="6">Transcriptional regulator, IclR family</fullName>
    </submittedName>
</protein>
<organism evidence="6 7">
    <name type="scientific">Desulfotruncus arcticus DSM 17038</name>
    <dbReference type="NCBI Taxonomy" id="1121424"/>
    <lineage>
        <taxon>Bacteria</taxon>
        <taxon>Bacillati</taxon>
        <taxon>Bacillota</taxon>
        <taxon>Clostridia</taxon>
        <taxon>Eubacteriales</taxon>
        <taxon>Desulfallaceae</taxon>
        <taxon>Desulfotruncus</taxon>
    </lineage>
</organism>
<keyword evidence="1" id="KW-0805">Transcription regulation</keyword>
<feature type="domain" description="HTH iclR-type" evidence="4">
    <location>
        <begin position="4"/>
        <end position="66"/>
    </location>
</feature>
<dbReference type="Pfam" id="PF09339">
    <property type="entry name" value="HTH_IclR"/>
    <property type="match status" value="1"/>
</dbReference>
<name>A0A1I2WNU9_9FIRM</name>
<dbReference type="EMBL" id="FOOX01000014">
    <property type="protein sequence ID" value="SFH03048.1"/>
    <property type="molecule type" value="Genomic_DNA"/>
</dbReference>
<accession>A0A1I2WNU9</accession>
<dbReference type="PANTHER" id="PTHR30136">
    <property type="entry name" value="HELIX-TURN-HELIX TRANSCRIPTIONAL REGULATOR, ICLR FAMILY"/>
    <property type="match status" value="1"/>
</dbReference>
<keyword evidence="3" id="KW-0804">Transcription</keyword>
<dbReference type="Pfam" id="PF01614">
    <property type="entry name" value="IclR_C"/>
    <property type="match status" value="1"/>
</dbReference>
<dbReference type="GO" id="GO:0003700">
    <property type="term" value="F:DNA-binding transcription factor activity"/>
    <property type="evidence" value="ECO:0007669"/>
    <property type="project" value="TreeGrafter"/>
</dbReference>
<dbReference type="Gene3D" id="1.10.10.10">
    <property type="entry name" value="Winged helix-like DNA-binding domain superfamily/Winged helix DNA-binding domain"/>
    <property type="match status" value="1"/>
</dbReference>
<dbReference type="Proteomes" id="UP000199337">
    <property type="component" value="Unassembled WGS sequence"/>
</dbReference>
<dbReference type="OrthoDB" id="9791752at2"/>
<reference evidence="7" key="1">
    <citation type="submission" date="2016-10" db="EMBL/GenBank/DDBJ databases">
        <authorList>
            <person name="Varghese N."/>
            <person name="Submissions S."/>
        </authorList>
    </citation>
    <scope>NUCLEOTIDE SEQUENCE [LARGE SCALE GENOMIC DNA]</scope>
    <source>
        <strain evidence="7">DSM 17038</strain>
    </source>
</reference>
<dbReference type="GO" id="GO:0045892">
    <property type="term" value="P:negative regulation of DNA-templated transcription"/>
    <property type="evidence" value="ECO:0007669"/>
    <property type="project" value="TreeGrafter"/>
</dbReference>
<dbReference type="InterPro" id="IPR005471">
    <property type="entry name" value="Tscrpt_reg_IclR_N"/>
</dbReference>
<evidence type="ECO:0000256" key="2">
    <source>
        <dbReference type="ARBA" id="ARBA00023125"/>
    </source>
</evidence>
<dbReference type="InterPro" id="IPR029016">
    <property type="entry name" value="GAF-like_dom_sf"/>
</dbReference>
<evidence type="ECO:0000256" key="3">
    <source>
        <dbReference type="ARBA" id="ARBA00023163"/>
    </source>
</evidence>
<keyword evidence="2" id="KW-0238">DNA-binding</keyword>
<proteinExistence type="predicted"/>
<evidence type="ECO:0000313" key="7">
    <source>
        <dbReference type="Proteomes" id="UP000199337"/>
    </source>
</evidence>
<evidence type="ECO:0000313" key="6">
    <source>
        <dbReference type="EMBL" id="SFH03048.1"/>
    </source>
</evidence>
<dbReference type="SMART" id="SM00346">
    <property type="entry name" value="HTH_ICLR"/>
    <property type="match status" value="1"/>
</dbReference>
<evidence type="ECO:0000256" key="1">
    <source>
        <dbReference type="ARBA" id="ARBA00023015"/>
    </source>
</evidence>
<dbReference type="SUPFAM" id="SSF55781">
    <property type="entry name" value="GAF domain-like"/>
    <property type="match status" value="1"/>
</dbReference>
<keyword evidence="7" id="KW-1185">Reference proteome</keyword>
<dbReference type="PROSITE" id="PS51077">
    <property type="entry name" value="HTH_ICLR"/>
    <property type="match status" value="1"/>
</dbReference>
<gene>
    <name evidence="6" type="ORF">SAMN05660649_03569</name>
</gene>
<dbReference type="InterPro" id="IPR014757">
    <property type="entry name" value="Tscrpt_reg_IclR_C"/>
</dbReference>
<feature type="domain" description="IclR-ED" evidence="5">
    <location>
        <begin position="67"/>
        <end position="248"/>
    </location>
</feature>
<sequence>MTEVRAVNRAFEILEVLCSEKEPQSLASLHKTLGLSKTTLARILNTLEKGGYVERDDSLQKYALGMKFLHYSYAVSERLTVKQVAAPIIKRIRDNCMETVYIYILHGNKRICVHCLQGKSSVRVMVYIGQVSPLYAGASGKAILAYFPEEELEQYFNEVELKPLTPSTIINRDLLEHDLKLIRQRGYAISIGEKDSGAISVSAPIWDKDGKVTSAISIAAPLDRQQEIDKFIKLVKEGAAEISSYHMVVEF</sequence>
<evidence type="ECO:0000259" key="4">
    <source>
        <dbReference type="PROSITE" id="PS51077"/>
    </source>
</evidence>
<dbReference type="PROSITE" id="PS51078">
    <property type="entry name" value="ICLR_ED"/>
    <property type="match status" value="1"/>
</dbReference>
<dbReference type="AlphaFoldDB" id="A0A1I2WNU9"/>